<accession>A0ACB9VWP2</accession>
<feature type="non-terminal residue" evidence="1">
    <location>
        <position position="1"/>
    </location>
</feature>
<protein>
    <submittedName>
        <fullName evidence="1">Uncharacterized protein</fullName>
    </submittedName>
</protein>
<gene>
    <name evidence="1" type="ORF">KUCAC02_026060</name>
</gene>
<reference evidence="1" key="1">
    <citation type="submission" date="2022-05" db="EMBL/GenBank/DDBJ databases">
        <title>Chromosome-level genome of Chaenocephalus aceratus.</title>
        <authorList>
            <person name="Park H."/>
        </authorList>
    </citation>
    <scope>NUCLEOTIDE SEQUENCE</scope>
    <source>
        <strain evidence="1">KU_202001</strain>
    </source>
</reference>
<comment type="caution">
    <text evidence="1">The sequence shown here is derived from an EMBL/GenBank/DDBJ whole genome shotgun (WGS) entry which is preliminary data.</text>
</comment>
<feature type="non-terminal residue" evidence="1">
    <location>
        <position position="434"/>
    </location>
</feature>
<evidence type="ECO:0000313" key="2">
    <source>
        <dbReference type="Proteomes" id="UP001057452"/>
    </source>
</evidence>
<keyword evidence="2" id="KW-1185">Reference proteome</keyword>
<evidence type="ECO:0000313" key="1">
    <source>
        <dbReference type="EMBL" id="KAI4804430.1"/>
    </source>
</evidence>
<sequence length="434" mass="48241">RPLLTMTTRATKRNHSQSGGPKPRQKPKSGQTVQTDGAQGLAFCSVVELQLGQSLWQLDLHPDPTVAWEDREGAVPCADSCDSIGNGIDCCSWTRRFLHLTPSPVEDKGAFRALMRIQLESRGDELSISSQLLLSLTQRTLSRRKPKSSEATEADEGMSTLPFPFSLCPASAWRRLRCGPSRSSWYRAITPHHCALERLRRHQRFYAKDHHRYNDHYNFLEYQNRTAERLQHKPYPEGRCIRWGQSCGQWSSQTWSGVLNAPGEWGTFLPTKSYPVPPGKPQLTTGALGNETEETTGQSRAARQPTPGRKKTKSPAFWRLGDWVNPTEVVVRQLGAQPAYTPADINSSAAALTQGSGLTHTQREAKVALGEVNHQPPAAARGWAGSITISISEDQGEAPTCPRLHPTYKDGRTNTHSLSLWLCCVVLWEAEVAF</sequence>
<dbReference type="Proteomes" id="UP001057452">
    <property type="component" value="Chromosome 15"/>
</dbReference>
<proteinExistence type="predicted"/>
<organism evidence="1 2">
    <name type="scientific">Chaenocephalus aceratus</name>
    <name type="common">Blackfin icefish</name>
    <name type="synonym">Chaenichthys aceratus</name>
    <dbReference type="NCBI Taxonomy" id="36190"/>
    <lineage>
        <taxon>Eukaryota</taxon>
        <taxon>Metazoa</taxon>
        <taxon>Chordata</taxon>
        <taxon>Craniata</taxon>
        <taxon>Vertebrata</taxon>
        <taxon>Euteleostomi</taxon>
        <taxon>Actinopterygii</taxon>
        <taxon>Neopterygii</taxon>
        <taxon>Teleostei</taxon>
        <taxon>Neoteleostei</taxon>
        <taxon>Acanthomorphata</taxon>
        <taxon>Eupercaria</taxon>
        <taxon>Perciformes</taxon>
        <taxon>Notothenioidei</taxon>
        <taxon>Channichthyidae</taxon>
        <taxon>Chaenocephalus</taxon>
    </lineage>
</organism>
<dbReference type="EMBL" id="CM043799">
    <property type="protein sequence ID" value="KAI4804430.1"/>
    <property type="molecule type" value="Genomic_DNA"/>
</dbReference>
<name>A0ACB9VWP2_CHAAC</name>